<dbReference type="Proteomes" id="UP000267251">
    <property type="component" value="Unassembled WGS sequence"/>
</dbReference>
<comment type="catalytic activity">
    <reaction evidence="7">
        <text>a quinone + NADH + H(+) = a quinol + NAD(+)</text>
        <dbReference type="Rhea" id="RHEA:46160"/>
        <dbReference type="ChEBI" id="CHEBI:15378"/>
        <dbReference type="ChEBI" id="CHEBI:24646"/>
        <dbReference type="ChEBI" id="CHEBI:57540"/>
        <dbReference type="ChEBI" id="CHEBI:57945"/>
        <dbReference type="ChEBI" id="CHEBI:132124"/>
        <dbReference type="EC" id="1.6.5.9"/>
    </reaction>
</comment>
<keyword evidence="3" id="KW-0285">Flavoprotein</keyword>
<evidence type="ECO:0000256" key="8">
    <source>
        <dbReference type="ARBA" id="ARBA00049010"/>
    </source>
</evidence>
<comment type="similarity">
    <text evidence="1">Belongs to the NADH dehydrogenase family.</text>
</comment>
<evidence type="ECO:0000313" key="10">
    <source>
        <dbReference type="EMBL" id="RKP11408.1"/>
    </source>
</evidence>
<dbReference type="Pfam" id="PF22366">
    <property type="entry name" value="NDH2_C"/>
    <property type="match status" value="1"/>
</dbReference>
<gene>
    <name evidence="10" type="ORF">BJ684DRAFT_12955</name>
</gene>
<comment type="catalytic activity">
    <reaction evidence="8">
        <text>a ubiquinone + NADH + H(+) = a ubiquinol + NAD(+)</text>
        <dbReference type="Rhea" id="RHEA:23152"/>
        <dbReference type="Rhea" id="RHEA-COMP:9565"/>
        <dbReference type="Rhea" id="RHEA-COMP:9566"/>
        <dbReference type="ChEBI" id="CHEBI:15378"/>
        <dbReference type="ChEBI" id="CHEBI:16389"/>
        <dbReference type="ChEBI" id="CHEBI:17976"/>
        <dbReference type="ChEBI" id="CHEBI:57540"/>
        <dbReference type="ChEBI" id="CHEBI:57945"/>
    </reaction>
</comment>
<protein>
    <recommendedName>
        <fullName evidence="2">NADH:ubiquinone reductase (non-electrogenic)</fullName>
        <ecNumber evidence="2">1.6.5.9</ecNumber>
    </recommendedName>
</protein>
<dbReference type="GO" id="GO:0005739">
    <property type="term" value="C:mitochondrion"/>
    <property type="evidence" value="ECO:0007669"/>
    <property type="project" value="TreeGrafter"/>
</dbReference>
<feature type="non-terminal residue" evidence="10">
    <location>
        <position position="1"/>
    </location>
</feature>
<dbReference type="GO" id="GO:0050136">
    <property type="term" value="F:NADH dehydrogenase (quinone) (non-electrogenic) activity"/>
    <property type="evidence" value="ECO:0007669"/>
    <property type="project" value="UniProtKB-EC"/>
</dbReference>
<evidence type="ECO:0000256" key="3">
    <source>
        <dbReference type="ARBA" id="ARBA00022630"/>
    </source>
</evidence>
<dbReference type="AlphaFoldDB" id="A0A4P9XYC6"/>
<accession>A0A4P9XYC6</accession>
<dbReference type="EC" id="1.6.5.9" evidence="2"/>
<dbReference type="PANTHER" id="PTHR43706">
    <property type="entry name" value="NADH DEHYDROGENASE"/>
    <property type="match status" value="1"/>
</dbReference>
<name>A0A4P9XYC6_9FUNG</name>
<dbReference type="InterPro" id="IPR054585">
    <property type="entry name" value="NDH2-like_C"/>
</dbReference>
<evidence type="ECO:0000256" key="1">
    <source>
        <dbReference type="ARBA" id="ARBA00005272"/>
    </source>
</evidence>
<dbReference type="InterPro" id="IPR045024">
    <property type="entry name" value="NDH-2"/>
</dbReference>
<evidence type="ECO:0000259" key="9">
    <source>
        <dbReference type="Pfam" id="PF22366"/>
    </source>
</evidence>
<evidence type="ECO:0000256" key="6">
    <source>
        <dbReference type="ARBA" id="ARBA00023027"/>
    </source>
</evidence>
<dbReference type="OrthoDB" id="3244603at2759"/>
<evidence type="ECO:0000256" key="7">
    <source>
        <dbReference type="ARBA" id="ARBA00047599"/>
    </source>
</evidence>
<feature type="domain" description="External alternative NADH-ubiquinone oxidoreductase-like C-terminal" evidence="9">
    <location>
        <begin position="2"/>
        <end position="64"/>
    </location>
</feature>
<evidence type="ECO:0000256" key="2">
    <source>
        <dbReference type="ARBA" id="ARBA00012637"/>
    </source>
</evidence>
<dbReference type="PANTHER" id="PTHR43706:SF47">
    <property type="entry name" value="EXTERNAL NADH-UBIQUINONE OXIDOREDUCTASE 1, MITOCHONDRIAL-RELATED"/>
    <property type="match status" value="1"/>
</dbReference>
<evidence type="ECO:0000256" key="5">
    <source>
        <dbReference type="ARBA" id="ARBA00023002"/>
    </source>
</evidence>
<reference evidence="11" key="1">
    <citation type="journal article" date="2018" name="Nat. Microbiol.">
        <title>Leveraging single-cell genomics to expand the fungal tree of life.</title>
        <authorList>
            <person name="Ahrendt S.R."/>
            <person name="Quandt C.A."/>
            <person name="Ciobanu D."/>
            <person name="Clum A."/>
            <person name="Salamov A."/>
            <person name="Andreopoulos B."/>
            <person name="Cheng J.F."/>
            <person name="Woyke T."/>
            <person name="Pelin A."/>
            <person name="Henrissat B."/>
            <person name="Reynolds N.K."/>
            <person name="Benny G.L."/>
            <person name="Smith M.E."/>
            <person name="James T.Y."/>
            <person name="Grigoriev I.V."/>
        </authorList>
    </citation>
    <scope>NUCLEOTIDE SEQUENCE [LARGE SCALE GENOMIC DNA]</scope>
</reference>
<dbReference type="EMBL" id="KZ988936">
    <property type="protein sequence ID" value="RKP11408.1"/>
    <property type="molecule type" value="Genomic_DNA"/>
</dbReference>
<proteinExistence type="inferred from homology"/>
<evidence type="ECO:0000256" key="4">
    <source>
        <dbReference type="ARBA" id="ARBA00022827"/>
    </source>
</evidence>
<keyword evidence="5" id="KW-0560">Oxidoreductase</keyword>
<dbReference type="Gene3D" id="3.50.50.100">
    <property type="match status" value="1"/>
</dbReference>
<keyword evidence="6" id="KW-0520">NAD</keyword>
<sequence>EGSLAYIGSDKAIADLPFLNGNFATGGFATFLFWRSAYISTLFSLRNRCLVIADWSKKVLFGRDIGRE</sequence>
<organism evidence="10 11">
    <name type="scientific">Piptocephalis cylindrospora</name>
    <dbReference type="NCBI Taxonomy" id="1907219"/>
    <lineage>
        <taxon>Eukaryota</taxon>
        <taxon>Fungi</taxon>
        <taxon>Fungi incertae sedis</taxon>
        <taxon>Zoopagomycota</taxon>
        <taxon>Zoopagomycotina</taxon>
        <taxon>Zoopagomycetes</taxon>
        <taxon>Zoopagales</taxon>
        <taxon>Piptocephalidaceae</taxon>
        <taxon>Piptocephalis</taxon>
    </lineage>
</organism>
<keyword evidence="4" id="KW-0274">FAD</keyword>
<evidence type="ECO:0000313" key="11">
    <source>
        <dbReference type="Proteomes" id="UP000267251"/>
    </source>
</evidence>
<keyword evidence="11" id="KW-1185">Reference proteome</keyword>